<evidence type="ECO:0000313" key="1">
    <source>
        <dbReference type="EMBL" id="JAH26940.1"/>
    </source>
</evidence>
<protein>
    <submittedName>
        <fullName evidence="1">Uncharacterized protein</fullName>
    </submittedName>
</protein>
<dbReference type="EMBL" id="GBXM01081637">
    <property type="protein sequence ID" value="JAH26940.1"/>
    <property type="molecule type" value="Transcribed_RNA"/>
</dbReference>
<name>A0A0E9REN5_ANGAN</name>
<dbReference type="AlphaFoldDB" id="A0A0E9REN5"/>
<proteinExistence type="predicted"/>
<reference evidence="1" key="1">
    <citation type="submission" date="2014-11" db="EMBL/GenBank/DDBJ databases">
        <authorList>
            <person name="Amaro Gonzalez C."/>
        </authorList>
    </citation>
    <scope>NUCLEOTIDE SEQUENCE</scope>
</reference>
<reference evidence="1" key="2">
    <citation type="journal article" date="2015" name="Fish Shellfish Immunol.">
        <title>Early steps in the European eel (Anguilla anguilla)-Vibrio vulnificus interaction in the gills: Role of the RtxA13 toxin.</title>
        <authorList>
            <person name="Callol A."/>
            <person name="Pajuelo D."/>
            <person name="Ebbesson L."/>
            <person name="Teles M."/>
            <person name="MacKenzie S."/>
            <person name="Amaro C."/>
        </authorList>
    </citation>
    <scope>NUCLEOTIDE SEQUENCE</scope>
</reference>
<organism evidence="1">
    <name type="scientific">Anguilla anguilla</name>
    <name type="common">European freshwater eel</name>
    <name type="synonym">Muraena anguilla</name>
    <dbReference type="NCBI Taxonomy" id="7936"/>
    <lineage>
        <taxon>Eukaryota</taxon>
        <taxon>Metazoa</taxon>
        <taxon>Chordata</taxon>
        <taxon>Craniata</taxon>
        <taxon>Vertebrata</taxon>
        <taxon>Euteleostomi</taxon>
        <taxon>Actinopterygii</taxon>
        <taxon>Neopterygii</taxon>
        <taxon>Teleostei</taxon>
        <taxon>Anguilliformes</taxon>
        <taxon>Anguillidae</taxon>
        <taxon>Anguilla</taxon>
    </lineage>
</organism>
<sequence length="49" mass="5941">MRAVKKVGLVYFLKYLVWGCMKKSFQCQYILYDNMKNYSFSFIKTSKQI</sequence>
<accession>A0A0E9REN5</accession>